<feature type="transmembrane region" description="Helical" evidence="1">
    <location>
        <begin position="41"/>
        <end position="60"/>
    </location>
</feature>
<keyword evidence="1" id="KW-0472">Membrane</keyword>
<keyword evidence="1" id="KW-1133">Transmembrane helix</keyword>
<evidence type="ECO:0000256" key="1">
    <source>
        <dbReference type="SAM" id="Phobius"/>
    </source>
</evidence>
<feature type="transmembrane region" description="Helical" evidence="1">
    <location>
        <begin position="295"/>
        <end position="314"/>
    </location>
</feature>
<dbReference type="OrthoDB" id="74158at2759"/>
<name>A0A1V9YPM5_ACHHY</name>
<evidence type="ECO:0000313" key="2">
    <source>
        <dbReference type="EMBL" id="OQR87685.1"/>
    </source>
</evidence>
<feature type="transmembrane region" description="Helical" evidence="1">
    <location>
        <begin position="130"/>
        <end position="148"/>
    </location>
</feature>
<protein>
    <submittedName>
        <fullName evidence="2">Drug/Metabolite Transporter (DMT) Superfamily</fullName>
    </submittedName>
</protein>
<sequence length="341" mass="36303">MPVDVTSRWAGPALLFGSFLAISSLGVAFDLEGGAEPVLKLFWKTTGTCCALVVVVVSQFVGRNGAWSFMEEPVDTLRRILLCAAGYTMWNASFNWALAHTSVGHVYLLNNCHSLLIVVWRALCCDSLALWEIAGTVVGISGSVITSMDSATPSTDAKIVEASIGGDLGAFLGAIGAVVYLLQAKTIRSRMGLMPFMLCHTFVVSVLLLPTMWLLGESFTLSRDPVHGLFGWINWEWDRVGLELYLVGICDFVGGMGYIRVMAYFDPLVVSIVMLLEPIVATLLGILAGVATVPGLVTCVGSVIVIAGTTLVIATNATPPKPKQPSPLAKAFKVASIYGAV</sequence>
<feature type="transmembrane region" description="Helical" evidence="1">
    <location>
        <begin position="244"/>
        <end position="261"/>
    </location>
</feature>
<dbReference type="GO" id="GO:0016020">
    <property type="term" value="C:membrane"/>
    <property type="evidence" value="ECO:0007669"/>
    <property type="project" value="TreeGrafter"/>
</dbReference>
<proteinExistence type="predicted"/>
<dbReference type="EMBL" id="JNBR01001427">
    <property type="protein sequence ID" value="OQR87685.1"/>
    <property type="molecule type" value="Genomic_DNA"/>
</dbReference>
<reference evidence="2 3" key="1">
    <citation type="journal article" date="2014" name="Genome Biol. Evol.">
        <title>The secreted proteins of Achlya hypogyna and Thraustotheca clavata identify the ancestral oomycete secretome and reveal gene acquisitions by horizontal gene transfer.</title>
        <authorList>
            <person name="Misner I."/>
            <person name="Blouin N."/>
            <person name="Leonard G."/>
            <person name="Richards T.A."/>
            <person name="Lane C.E."/>
        </authorList>
    </citation>
    <scope>NUCLEOTIDE SEQUENCE [LARGE SCALE GENOMIC DNA]</scope>
    <source>
        <strain evidence="2 3">ATCC 48635</strain>
    </source>
</reference>
<keyword evidence="1" id="KW-0812">Transmembrane</keyword>
<keyword evidence="3" id="KW-1185">Reference proteome</keyword>
<feature type="transmembrane region" description="Helical" evidence="1">
    <location>
        <begin position="194"/>
        <end position="215"/>
    </location>
</feature>
<accession>A0A1V9YPM5</accession>
<feature type="transmembrane region" description="Helical" evidence="1">
    <location>
        <begin position="160"/>
        <end position="182"/>
    </location>
</feature>
<dbReference type="PANTHER" id="PTHR22911">
    <property type="entry name" value="ACYL-MALONYL CONDENSING ENZYME-RELATED"/>
    <property type="match status" value="1"/>
</dbReference>
<organism evidence="2 3">
    <name type="scientific">Achlya hypogyna</name>
    <name type="common">Oomycete</name>
    <name type="synonym">Protoachlya hypogyna</name>
    <dbReference type="NCBI Taxonomy" id="1202772"/>
    <lineage>
        <taxon>Eukaryota</taxon>
        <taxon>Sar</taxon>
        <taxon>Stramenopiles</taxon>
        <taxon>Oomycota</taxon>
        <taxon>Saprolegniomycetes</taxon>
        <taxon>Saprolegniales</taxon>
        <taxon>Achlyaceae</taxon>
        <taxon>Achlya</taxon>
    </lineage>
</organism>
<dbReference type="Proteomes" id="UP000243579">
    <property type="component" value="Unassembled WGS sequence"/>
</dbReference>
<dbReference type="AlphaFoldDB" id="A0A1V9YPM5"/>
<feature type="transmembrane region" description="Helical" evidence="1">
    <location>
        <begin position="268"/>
        <end position="289"/>
    </location>
</feature>
<comment type="caution">
    <text evidence="2">The sequence shown here is derived from an EMBL/GenBank/DDBJ whole genome shotgun (WGS) entry which is preliminary data.</text>
</comment>
<feature type="transmembrane region" description="Helical" evidence="1">
    <location>
        <begin position="105"/>
        <end position="123"/>
    </location>
</feature>
<gene>
    <name evidence="2" type="ORF">ACHHYP_08161</name>
</gene>
<feature type="transmembrane region" description="Helical" evidence="1">
    <location>
        <begin position="12"/>
        <end position="29"/>
    </location>
</feature>
<evidence type="ECO:0000313" key="3">
    <source>
        <dbReference type="Proteomes" id="UP000243579"/>
    </source>
</evidence>